<organism evidence="1 2">
    <name type="scientific">Cyprinodon variegatus</name>
    <name type="common">Sheepshead minnow</name>
    <dbReference type="NCBI Taxonomy" id="28743"/>
    <lineage>
        <taxon>Eukaryota</taxon>
        <taxon>Metazoa</taxon>
        <taxon>Chordata</taxon>
        <taxon>Craniata</taxon>
        <taxon>Vertebrata</taxon>
        <taxon>Euteleostomi</taxon>
        <taxon>Actinopterygii</taxon>
        <taxon>Neopterygii</taxon>
        <taxon>Teleostei</taxon>
        <taxon>Neoteleostei</taxon>
        <taxon>Acanthomorphata</taxon>
        <taxon>Ovalentaria</taxon>
        <taxon>Atherinomorphae</taxon>
        <taxon>Cyprinodontiformes</taxon>
        <taxon>Cyprinodontidae</taxon>
        <taxon>Cyprinodon</taxon>
    </lineage>
</organism>
<dbReference type="GO" id="GO:0030488">
    <property type="term" value="P:tRNA methylation"/>
    <property type="evidence" value="ECO:0007669"/>
    <property type="project" value="TreeGrafter"/>
</dbReference>
<dbReference type="PANTHER" id="PTHR12029">
    <property type="entry name" value="RNA METHYLTRANSFERASE"/>
    <property type="match status" value="1"/>
</dbReference>
<dbReference type="InterPro" id="IPR016024">
    <property type="entry name" value="ARM-type_fold"/>
</dbReference>
<dbReference type="GeneTree" id="ENSGT00390000003939"/>
<dbReference type="SUPFAM" id="SSF48371">
    <property type="entry name" value="ARM repeat"/>
    <property type="match status" value="1"/>
</dbReference>
<accession>A0A3Q2DPY5</accession>
<evidence type="ECO:0000313" key="1">
    <source>
        <dbReference type="Ensembl" id="ENSCVAP00000021482.1"/>
    </source>
</evidence>
<reference evidence="1" key="1">
    <citation type="submission" date="2025-08" db="UniProtKB">
        <authorList>
            <consortium name="Ensembl"/>
        </authorList>
    </citation>
    <scope>IDENTIFICATION</scope>
</reference>
<sequence>MYSALINAVLRSSPDYDLLFESLCWPEDSLPQTELVESLTALIEALAPSLTIPDLAQVTLTDAKRRCIHDKIESIIWSKCLPFLRKISTESGGEDRCRQGTAAVCRLLAVSVSVCDQKTWTKVVSSTLPSLQWSPEEELSGALSVNVAAEVLAALMPLPTADEEFTLSILNCALSSIPSLPDNLVSKVTVRVILTLLNCFSDVRSSCFATRIMDAVCSWHSSERSAAVTQRALLCFTVLLDHLLKSHTVTSDTRFWTLVQDGLTHGDSVSRKRALYLLKRCVALSDEEGFDSCSTSEEGNIENHRLKWYKSGLLREFWEDYTLVMETLEENQYNCFFFFSICLFHPSWLLCVYQRMFHSENKSLMREGVCHLLELQVLRQSAFAAAFSQFVVGPFMDVLSETSLFCRSPGQSVGDCPELAGKLQVFLVNFFTSLPSEDRGCVLLQLIQQLGSKHWCAVPLLFICQALSKLPQSPLLRSSGLSALREVLRSTMITHQVLLRGAAQCFLLKSTLSLIDVSEVTRDDVFSFLMHFRADESLCRGTTLWNELCIWLSEHDGNFKPRILDGDCVDGPAQKETIRLYVQQEVIVYLRVPASTGEACVLLLPDIREADKLARAILLCVDMERRELKKDARETLRSLLSPLLDTLSRVYTNIYLPVHKSDKSLQLMLRLLQLSTRPRCQQQGLEGFMASLAAVCDLLQQGGTNMSSETASALKSLNDYFYTFDTSTKSQPSLRNINKRLMKPQLLDSTRFVESLLQQDWGRIAASFLRDQWVCLNFLIRSVGIPKVSETLRAALSCSVEALALLPSDLVLPVLNFMNMALPQVSLTTEDLCVQAVNLSWELVQGLSNNAHDFWPALQGFISIAFQHELLKLNHQQAPIFTEVVELSQSKSGVLGVLVQHCTQTWLPGEGGSSELADGIFSSVFNHLDIVTEACLYGPVFRRDQRLIQDVQIFVEQLGENCAANVAVASDNRDDQLPRTCVLTFLSRLDPCNQQHQRLIEELVVELLRKDSLISKAKVRYYSNSLQHRIKNRAWQTLLLLLPKLTEEFVATLLNSVFEAGFCSNQPSVKYLIEWMMILILVKYPHHLDRFWTCFSFDHEKTKTSICTFLSVLVHISVIIPHLRKALDIILQSCFNHNFSVRLYALVALKRVWSLAESVTEGDAFRGLSSVVTACLNQAEAMQNSGNANKNWLRIQGHFFFSAFHPIRDYSLE</sequence>
<dbReference type="Ensembl" id="ENSCVAT00000011744.1">
    <property type="protein sequence ID" value="ENSCVAP00000021482.1"/>
    <property type="gene ID" value="ENSCVAG00000003899.1"/>
</dbReference>
<dbReference type="InterPro" id="IPR045330">
    <property type="entry name" value="TRM3/TARBP1"/>
</dbReference>
<dbReference type="GO" id="GO:0016423">
    <property type="term" value="F:tRNA (guanine) methyltransferase activity"/>
    <property type="evidence" value="ECO:0007669"/>
    <property type="project" value="TreeGrafter"/>
</dbReference>
<reference evidence="1" key="2">
    <citation type="submission" date="2025-09" db="UniProtKB">
        <authorList>
            <consortium name="Ensembl"/>
        </authorList>
    </citation>
    <scope>IDENTIFICATION</scope>
</reference>
<name>A0A3Q2DPY5_CYPVA</name>
<dbReference type="Proteomes" id="UP000265020">
    <property type="component" value="Unassembled WGS sequence"/>
</dbReference>
<proteinExistence type="predicted"/>
<keyword evidence="2" id="KW-1185">Reference proteome</keyword>
<dbReference type="PANTHER" id="PTHR12029:SF11">
    <property type="entry name" value="METHYLTRANSFERASE TARBP1-RELATED"/>
    <property type="match status" value="1"/>
</dbReference>
<dbReference type="AlphaFoldDB" id="A0A3Q2DPY5"/>
<protein>
    <submittedName>
        <fullName evidence="1">Probable methyltransferase TARBP1</fullName>
    </submittedName>
</protein>
<evidence type="ECO:0000313" key="2">
    <source>
        <dbReference type="Proteomes" id="UP000265020"/>
    </source>
</evidence>